<keyword evidence="3" id="KW-1185">Reference proteome</keyword>
<keyword evidence="1" id="KW-0732">Signal</keyword>
<evidence type="ECO:0000256" key="1">
    <source>
        <dbReference type="SAM" id="SignalP"/>
    </source>
</evidence>
<feature type="chain" id="PRO_5035279283" description="3-keto-disaccharide hydrolase domain-containing protein" evidence="1">
    <location>
        <begin position="21"/>
        <end position="355"/>
    </location>
</feature>
<gene>
    <name evidence="2" type="ORF">J3U88_21475</name>
</gene>
<proteinExistence type="predicted"/>
<organism evidence="2 3">
    <name type="scientific">Acanthopleuribacter pedis</name>
    <dbReference type="NCBI Taxonomy" id="442870"/>
    <lineage>
        <taxon>Bacteria</taxon>
        <taxon>Pseudomonadati</taxon>
        <taxon>Acidobacteriota</taxon>
        <taxon>Holophagae</taxon>
        <taxon>Acanthopleuribacterales</taxon>
        <taxon>Acanthopleuribacteraceae</taxon>
        <taxon>Acanthopleuribacter</taxon>
    </lineage>
</organism>
<evidence type="ECO:0008006" key="4">
    <source>
        <dbReference type="Google" id="ProtNLM"/>
    </source>
</evidence>
<protein>
    <recommendedName>
        <fullName evidence="4">3-keto-disaccharide hydrolase domain-containing protein</fullName>
    </recommendedName>
</protein>
<evidence type="ECO:0000313" key="3">
    <source>
        <dbReference type="Proteomes" id="UP000664417"/>
    </source>
</evidence>
<dbReference type="Gene3D" id="2.60.120.260">
    <property type="entry name" value="Galactose-binding domain-like"/>
    <property type="match status" value="1"/>
</dbReference>
<dbReference type="RefSeq" id="WP_207861037.1">
    <property type="nucleotide sequence ID" value="NZ_JAFREP010000021.1"/>
</dbReference>
<evidence type="ECO:0000313" key="2">
    <source>
        <dbReference type="EMBL" id="MBO1321064.1"/>
    </source>
</evidence>
<feature type="signal peptide" evidence="1">
    <location>
        <begin position="1"/>
        <end position="20"/>
    </location>
</feature>
<reference evidence="2" key="1">
    <citation type="submission" date="2021-03" db="EMBL/GenBank/DDBJ databases">
        <authorList>
            <person name="Wang G."/>
        </authorList>
    </citation>
    <scope>NUCLEOTIDE SEQUENCE</scope>
    <source>
        <strain evidence="2">KCTC 12899</strain>
    </source>
</reference>
<dbReference type="EMBL" id="JAFREP010000021">
    <property type="protein sequence ID" value="MBO1321064.1"/>
    <property type="molecule type" value="Genomic_DNA"/>
</dbReference>
<sequence length="355" mass="39498">MKRWLCVGLISLLMMGSLSAGEVPFDEEHWENVDAIAGDFLGRSAISGAVRLKDVAMRNGTIEVDLAVTGMRGFPGIRFRMVDDGDFESVYVRPHKNNLPDAVQYAPSNKGMVEWQLYSGPGYTGRAHLPPLKWMRLKLDIHGDWAELTIDGQKIMKMPLKHEGDGGGILLNAAPKGHAWYTNFKYTPREAAGGEPAETVAIAEGTVRQWQLSPVLKTEDLDTEVYPGKVAGDKWQTVSVDGPGWANISKVHAKERGWATVLARAEVNADQAKRVRLKIGYSDRVDLFVNGEKVFRGIGEFRSHDQTYLGIVGLNDVVYVDLKKGKNEIMAMVHERFGGWAVWAQIEDLNRENVH</sequence>
<dbReference type="Proteomes" id="UP000664417">
    <property type="component" value="Unassembled WGS sequence"/>
</dbReference>
<name>A0A8J7QC78_9BACT</name>
<dbReference type="Gene3D" id="2.60.120.560">
    <property type="entry name" value="Exo-inulinase, domain 1"/>
    <property type="match status" value="1"/>
</dbReference>
<comment type="caution">
    <text evidence="2">The sequence shown here is derived from an EMBL/GenBank/DDBJ whole genome shotgun (WGS) entry which is preliminary data.</text>
</comment>
<dbReference type="AlphaFoldDB" id="A0A8J7QC78"/>
<accession>A0A8J7QC78</accession>